<dbReference type="HOGENOM" id="CLU_052346_1_0_12"/>
<evidence type="ECO:0000259" key="6">
    <source>
        <dbReference type="Pfam" id="PF00155"/>
    </source>
</evidence>
<keyword evidence="5" id="KW-0663">Pyridoxal phosphate</keyword>
<evidence type="ECO:0000313" key="8">
    <source>
        <dbReference type="Proteomes" id="UP000000503"/>
    </source>
</evidence>
<dbReference type="Pfam" id="PF00155">
    <property type="entry name" value="Aminotran_1_2"/>
    <property type="match status" value="1"/>
</dbReference>
<keyword evidence="8" id="KW-1185">Reference proteome</keyword>
<evidence type="ECO:0000313" key="7">
    <source>
        <dbReference type="EMBL" id="AEJ20493.1"/>
    </source>
</evidence>
<keyword evidence="3 7" id="KW-0032">Aminotransferase</keyword>
<dbReference type="PANTHER" id="PTHR46383">
    <property type="entry name" value="ASPARTATE AMINOTRANSFERASE"/>
    <property type="match status" value="1"/>
</dbReference>
<dbReference type="InterPro" id="IPR004839">
    <property type="entry name" value="Aminotransferase_I/II_large"/>
</dbReference>
<evidence type="ECO:0000256" key="2">
    <source>
        <dbReference type="ARBA" id="ARBA00007441"/>
    </source>
</evidence>
<dbReference type="Proteomes" id="UP000000503">
    <property type="component" value="Chromosome"/>
</dbReference>
<organism evidence="7 8">
    <name type="scientific">Gracilinema caldarium (strain ATCC 51460 / DSM 7334 / H1)</name>
    <name type="common">Treponema caldarium</name>
    <dbReference type="NCBI Taxonomy" id="744872"/>
    <lineage>
        <taxon>Bacteria</taxon>
        <taxon>Pseudomonadati</taxon>
        <taxon>Spirochaetota</taxon>
        <taxon>Spirochaetia</taxon>
        <taxon>Spirochaetales</taxon>
        <taxon>Breznakiellaceae</taxon>
        <taxon>Gracilinema</taxon>
    </lineage>
</organism>
<dbReference type="RefSeq" id="WP_013969774.1">
    <property type="nucleotide sequence ID" value="NC_015732.1"/>
</dbReference>
<comment type="similarity">
    <text evidence="2">Belongs to the class-I pyridoxal-phosphate-dependent aminotransferase family.</text>
</comment>
<dbReference type="Gene3D" id="3.40.640.10">
    <property type="entry name" value="Type I PLP-dependent aspartate aminotransferase-like (Major domain)"/>
    <property type="match status" value="1"/>
</dbReference>
<feature type="domain" description="Aminotransferase class I/classII large" evidence="6">
    <location>
        <begin position="75"/>
        <end position="421"/>
    </location>
</feature>
<keyword evidence="4" id="KW-0808">Transferase</keyword>
<dbReference type="eggNOG" id="COG0436">
    <property type="taxonomic scope" value="Bacteria"/>
</dbReference>
<protein>
    <submittedName>
        <fullName evidence="7">Aminotransferase class I and II</fullName>
    </submittedName>
</protein>
<dbReference type="KEGG" id="scd:Spica_2383"/>
<evidence type="ECO:0000256" key="4">
    <source>
        <dbReference type="ARBA" id="ARBA00022679"/>
    </source>
</evidence>
<dbReference type="CDD" id="cd00609">
    <property type="entry name" value="AAT_like"/>
    <property type="match status" value="1"/>
</dbReference>
<dbReference type="GO" id="GO:0008483">
    <property type="term" value="F:transaminase activity"/>
    <property type="evidence" value="ECO:0007669"/>
    <property type="project" value="UniProtKB-KW"/>
</dbReference>
<dbReference type="InterPro" id="IPR015424">
    <property type="entry name" value="PyrdxlP-dep_Trfase"/>
</dbReference>
<comment type="cofactor">
    <cofactor evidence="1">
        <name>pyridoxal 5'-phosphate</name>
        <dbReference type="ChEBI" id="CHEBI:597326"/>
    </cofactor>
</comment>
<dbReference type="OrthoDB" id="9762162at2"/>
<dbReference type="InterPro" id="IPR015421">
    <property type="entry name" value="PyrdxlP-dep_Trfase_major"/>
</dbReference>
<evidence type="ECO:0000256" key="5">
    <source>
        <dbReference type="ARBA" id="ARBA00022898"/>
    </source>
</evidence>
<dbReference type="NCBIfam" id="NF006388">
    <property type="entry name" value="PRK08637.1"/>
    <property type="match status" value="1"/>
</dbReference>
<dbReference type="Gene3D" id="3.90.1150.10">
    <property type="entry name" value="Aspartate Aminotransferase, domain 1"/>
    <property type="match status" value="1"/>
</dbReference>
<name>F8F3X4_GRAC1</name>
<dbReference type="EMBL" id="CP002868">
    <property type="protein sequence ID" value="AEJ20493.1"/>
    <property type="molecule type" value="Genomic_DNA"/>
</dbReference>
<accession>F8F3X4</accession>
<gene>
    <name evidence="7" type="ordered locus">Spica_2383</name>
</gene>
<dbReference type="InterPro" id="IPR015422">
    <property type="entry name" value="PyrdxlP-dep_Trfase_small"/>
</dbReference>
<dbReference type="InterPro" id="IPR050596">
    <property type="entry name" value="AspAT/PAT-like"/>
</dbReference>
<evidence type="ECO:0000256" key="1">
    <source>
        <dbReference type="ARBA" id="ARBA00001933"/>
    </source>
</evidence>
<dbReference type="PANTHER" id="PTHR46383:SF1">
    <property type="entry name" value="ASPARTATE AMINOTRANSFERASE"/>
    <property type="match status" value="1"/>
</dbReference>
<dbReference type="GO" id="GO:0030170">
    <property type="term" value="F:pyridoxal phosphate binding"/>
    <property type="evidence" value="ECO:0007669"/>
    <property type="project" value="InterPro"/>
</dbReference>
<dbReference type="GO" id="GO:0006520">
    <property type="term" value="P:amino acid metabolic process"/>
    <property type="evidence" value="ECO:0007669"/>
    <property type="project" value="InterPro"/>
</dbReference>
<proteinExistence type="inferred from homology"/>
<dbReference type="AlphaFoldDB" id="F8F3X4"/>
<dbReference type="STRING" id="744872.Spica_2383"/>
<dbReference type="SUPFAM" id="SSF53383">
    <property type="entry name" value="PLP-dependent transferases"/>
    <property type="match status" value="1"/>
</dbReference>
<reference evidence="8" key="1">
    <citation type="journal article" date="2013" name="Stand. Genomic Sci.">
        <title>Genome sequence of the thermophilic fresh-water bacterium Spirochaeta caldaria type strain (H1(T)), reclassification of Spirochaeta caldaria, Spirochaeta stenostrepta, and Spirochaeta zuelzerae in the genus Treponema as Treponema caldaria comb. nov., Treponema stenostrepta comb. nov., and Treponema zuelzerae comb. nov., and emendation of the genus Treponema.</title>
        <authorList>
            <person name="Abt B."/>
            <person name="Goker M."/>
            <person name="Scheuner C."/>
            <person name="Han C."/>
            <person name="Lu M."/>
            <person name="Misra M."/>
            <person name="Lapidus A."/>
            <person name="Nolan M."/>
            <person name="Lucas S."/>
            <person name="Hammon N."/>
            <person name="Deshpande S."/>
            <person name="Cheng J.F."/>
            <person name="Tapia R."/>
            <person name="Goodwin L.A."/>
            <person name="Pitluck S."/>
            <person name="Liolios K."/>
            <person name="Pagani I."/>
            <person name="Ivanova N."/>
            <person name="Mavromatis K."/>
            <person name="Mikhailova N."/>
            <person name="Huntemann M."/>
            <person name="Pati A."/>
            <person name="Chen A."/>
            <person name="Palaniappan K."/>
            <person name="Land M."/>
            <person name="Hauser L."/>
            <person name="Jeffries C.D."/>
            <person name="Rohde M."/>
            <person name="Spring S."/>
            <person name="Gronow S."/>
            <person name="Detter J.C."/>
            <person name="Bristow J."/>
            <person name="Eisen J.A."/>
            <person name="Markowitz V."/>
            <person name="Hugenholtz P."/>
            <person name="Kyrpides N.C."/>
            <person name="Woyke T."/>
            <person name="Klenk H.P."/>
        </authorList>
    </citation>
    <scope>NUCLEOTIDE SEQUENCE</scope>
    <source>
        <strain evidence="8">ATCC 51460 / DSM 7334 / H1</strain>
    </source>
</reference>
<sequence>MNTLATELNSQLEGTIAYRLLSNLGKRLYFPKGIIAQSGEAKKFAHKANATIGMAYDGGRPLILSTIAEGMPTLSAVEAVTYAPTAGVDTARQAWKDGIIKKNPSLAGASISLPVVVPGLTAGISYIADLFLDEGDEILVSDPCWDNYSLIFADRRGATVIETAFFKDGPGLDLEGIQKAVEKQAQKGSLRLILNFPNNPSGYSPTHAEAEALITMIKDIANAGTDVLVITDDAYFGLAYESDIYPESLFGRLAKLHEKVLAVKIDGPTKEDYVWGLRMGFVTFGSAGLNETHYDALIKKLMGTIRSSVSCSNTPAQYLMLKTINDSRSEEEKKRYKEILHKRYQIVKTLVQTHQHHPVLQALPFNSGYFMSFRCKGVSPETLRQTLLKDHGIGTIALGSQYLRIAFSSVEAEHISYVYETLFKVAEDLAQQR</sequence>
<evidence type="ECO:0000256" key="3">
    <source>
        <dbReference type="ARBA" id="ARBA00022576"/>
    </source>
</evidence>